<keyword evidence="2" id="KW-0547">Nucleotide-binding</keyword>
<feature type="domain" description="ABC transporter" evidence="4">
    <location>
        <begin position="10"/>
        <end position="257"/>
    </location>
</feature>
<reference evidence="5 6" key="1">
    <citation type="submission" date="2017-08" db="EMBL/GenBank/DDBJ databases">
        <authorList>
            <person name="Park S.-J."/>
            <person name="Kim H."/>
        </authorList>
    </citation>
    <scope>NUCLEOTIDE SEQUENCE [LARGE SCALE GENOMIC DNA]</scope>
    <source>
        <strain evidence="6">ye3</strain>
    </source>
</reference>
<proteinExistence type="predicted"/>
<dbReference type="FunFam" id="3.40.50.300:FF:000421">
    <property type="entry name" value="Branched-chain amino acid ABC transporter ATP-binding protein"/>
    <property type="match status" value="1"/>
</dbReference>
<dbReference type="AlphaFoldDB" id="A0A410GEA6"/>
<accession>A0A410GEA6</accession>
<dbReference type="InterPro" id="IPR003439">
    <property type="entry name" value="ABC_transporter-like_ATP-bd"/>
</dbReference>
<organism evidence="5 6">
    <name type="scientific">Pollutimonas thiosulfatoxidans</name>
    <dbReference type="NCBI Taxonomy" id="2028345"/>
    <lineage>
        <taxon>Bacteria</taxon>
        <taxon>Pseudomonadati</taxon>
        <taxon>Pseudomonadota</taxon>
        <taxon>Betaproteobacteria</taxon>
        <taxon>Burkholderiales</taxon>
        <taxon>Alcaligenaceae</taxon>
        <taxon>Pollutimonas</taxon>
    </lineage>
</organism>
<dbReference type="InterPro" id="IPR027417">
    <property type="entry name" value="P-loop_NTPase"/>
</dbReference>
<dbReference type="PANTHER" id="PTHR45772">
    <property type="entry name" value="CONSERVED COMPONENT OF ABC TRANSPORTER FOR NATURAL AMINO ACIDS-RELATED"/>
    <property type="match status" value="1"/>
</dbReference>
<dbReference type="InterPro" id="IPR032823">
    <property type="entry name" value="BCA_ABC_TP_C"/>
</dbReference>
<dbReference type="SUPFAM" id="SSF52540">
    <property type="entry name" value="P-loop containing nucleoside triphosphate hydrolases"/>
    <property type="match status" value="1"/>
</dbReference>
<evidence type="ECO:0000313" key="6">
    <source>
        <dbReference type="Proteomes" id="UP000283474"/>
    </source>
</evidence>
<name>A0A410GEA6_9BURK</name>
<evidence type="ECO:0000256" key="2">
    <source>
        <dbReference type="ARBA" id="ARBA00022741"/>
    </source>
</evidence>
<dbReference type="GO" id="GO:0005886">
    <property type="term" value="C:plasma membrane"/>
    <property type="evidence" value="ECO:0007669"/>
    <property type="project" value="TreeGrafter"/>
</dbReference>
<dbReference type="Pfam" id="PF00005">
    <property type="entry name" value="ABC_tran"/>
    <property type="match status" value="1"/>
</dbReference>
<evidence type="ECO:0000256" key="1">
    <source>
        <dbReference type="ARBA" id="ARBA00022448"/>
    </source>
</evidence>
<protein>
    <recommendedName>
        <fullName evidence="4">ABC transporter domain-containing protein</fullName>
    </recommendedName>
</protein>
<dbReference type="CDD" id="cd03219">
    <property type="entry name" value="ABC_Mj1267_LivG_branched"/>
    <property type="match status" value="1"/>
</dbReference>
<dbReference type="GO" id="GO:0005524">
    <property type="term" value="F:ATP binding"/>
    <property type="evidence" value="ECO:0007669"/>
    <property type="project" value="UniProtKB-KW"/>
</dbReference>
<dbReference type="EMBL" id="CP022987">
    <property type="protein sequence ID" value="QAA94637.1"/>
    <property type="molecule type" value="Genomic_DNA"/>
</dbReference>
<gene>
    <name evidence="5" type="ORF">CKA81_12920</name>
</gene>
<evidence type="ECO:0000259" key="4">
    <source>
        <dbReference type="PROSITE" id="PS50893"/>
    </source>
</evidence>
<dbReference type="Pfam" id="PF12399">
    <property type="entry name" value="BCA_ABC_TP_C"/>
    <property type="match status" value="1"/>
</dbReference>
<dbReference type="Gene3D" id="3.40.50.300">
    <property type="entry name" value="P-loop containing nucleotide triphosphate hydrolases"/>
    <property type="match status" value="1"/>
</dbReference>
<dbReference type="Proteomes" id="UP000283474">
    <property type="component" value="Chromosome"/>
</dbReference>
<dbReference type="RefSeq" id="WP_128355634.1">
    <property type="nucleotide sequence ID" value="NZ_CP022987.1"/>
</dbReference>
<keyword evidence="6" id="KW-1185">Reference proteome</keyword>
<dbReference type="OrthoDB" id="9805514at2"/>
<dbReference type="GO" id="GO:0016887">
    <property type="term" value="F:ATP hydrolysis activity"/>
    <property type="evidence" value="ECO:0007669"/>
    <property type="project" value="InterPro"/>
</dbReference>
<dbReference type="InterPro" id="IPR051120">
    <property type="entry name" value="ABC_AA/LPS_Transport"/>
</dbReference>
<dbReference type="PROSITE" id="PS50893">
    <property type="entry name" value="ABC_TRANSPORTER_2"/>
    <property type="match status" value="1"/>
</dbReference>
<keyword evidence="1" id="KW-0813">Transport</keyword>
<dbReference type="KEGG" id="pus:CKA81_12920"/>
<evidence type="ECO:0000256" key="3">
    <source>
        <dbReference type="ARBA" id="ARBA00022840"/>
    </source>
</evidence>
<sequence>MTVSTELVLLELVNVGKSFGGLRAVHNVSMQVSAGAIHALIGPNGAGKTTTFNLINGIAPVSTGKIIFQGKDITGWPVHKLAAAGIARTFQTPQLFDEMTVIETVMAGCHLRGRLGPLRSMFAFRRKRHEEQAILDQASNLLRRVGLEGLMDEKAANLSYGHRRVLEVARALGTNPKLLLLDEVAAGLNPTETQYIATLIRQFAAEGMAILLVEHDMHFVMDMSHKVTVLNFGEVLAEGLPNEVASDPSVIEAYIGSWED</sequence>
<dbReference type="PANTHER" id="PTHR45772:SF9">
    <property type="entry name" value="CONSERVED COMPONENT OF ABC TRANSPORTER FOR NATURAL AMINO ACIDS"/>
    <property type="match status" value="1"/>
</dbReference>
<evidence type="ECO:0000313" key="5">
    <source>
        <dbReference type="EMBL" id="QAA94637.1"/>
    </source>
</evidence>
<keyword evidence="3" id="KW-0067">ATP-binding</keyword>